<gene>
    <name evidence="2" type="ORF">DES40_1771</name>
</gene>
<keyword evidence="1" id="KW-0812">Transmembrane</keyword>
<dbReference type="EMBL" id="RBII01000002">
    <property type="protein sequence ID" value="RKQ68995.1"/>
    <property type="molecule type" value="Genomic_DNA"/>
</dbReference>
<evidence type="ECO:0000313" key="2">
    <source>
        <dbReference type="EMBL" id="RKQ68995.1"/>
    </source>
</evidence>
<dbReference type="OrthoDB" id="8210367at2"/>
<keyword evidence="3" id="KW-1185">Reference proteome</keyword>
<accession>A0A420WDG6</accession>
<protein>
    <submittedName>
        <fullName evidence="2">Trypsin-like peptidase</fullName>
    </submittedName>
</protein>
<comment type="caution">
    <text evidence="2">The sequence shown here is derived from an EMBL/GenBank/DDBJ whole genome shotgun (WGS) entry which is preliminary data.</text>
</comment>
<dbReference type="RefSeq" id="WP_121100908.1">
    <property type="nucleotide sequence ID" value="NZ_RBII01000002.1"/>
</dbReference>
<dbReference type="Proteomes" id="UP000282211">
    <property type="component" value="Unassembled WGS sequence"/>
</dbReference>
<feature type="transmembrane region" description="Helical" evidence="1">
    <location>
        <begin position="7"/>
        <end position="25"/>
    </location>
</feature>
<sequence length="265" mass="29500">MFRKIPDWVLYALILGGIFFYASYLRDRIDAPPPPTDLGPLLPSETPKDEQVITRVAEPRSGIGTAFSLDDRGLWLTARHVVDSCDQVGLKITNQKIIRAEVEVYEDHDLARLRTQWRRQPLPHDVLSQRSIGETGYFIGFPQGRPGEAVGSLIARNRMVVRGRYSAEESVLAWAETGRTSGLRGSLGGLSGAPVLDKDGEVIGVVTAENPRRGRIYSVAPRALIPFYPEESGDPEPVPHNNYGLQADKLRRDRRIAQVLCFVDN</sequence>
<keyword evidence="1" id="KW-1133">Transmembrane helix</keyword>
<name>A0A420WDG6_9PROT</name>
<dbReference type="SUPFAM" id="SSF50494">
    <property type="entry name" value="Trypsin-like serine proteases"/>
    <property type="match status" value="1"/>
</dbReference>
<keyword evidence="1" id="KW-0472">Membrane</keyword>
<evidence type="ECO:0000256" key="1">
    <source>
        <dbReference type="SAM" id="Phobius"/>
    </source>
</evidence>
<dbReference type="InterPro" id="IPR009003">
    <property type="entry name" value="Peptidase_S1_PA"/>
</dbReference>
<evidence type="ECO:0000313" key="3">
    <source>
        <dbReference type="Proteomes" id="UP000282211"/>
    </source>
</evidence>
<dbReference type="AlphaFoldDB" id="A0A420WDG6"/>
<dbReference type="Pfam" id="PF13365">
    <property type="entry name" value="Trypsin_2"/>
    <property type="match status" value="1"/>
</dbReference>
<dbReference type="InParanoid" id="A0A420WDG6"/>
<dbReference type="Gene3D" id="2.40.10.120">
    <property type="match status" value="1"/>
</dbReference>
<reference evidence="2 3" key="1">
    <citation type="submission" date="2018-10" db="EMBL/GenBank/DDBJ databases">
        <title>Genomic Encyclopedia of Type Strains, Phase IV (KMG-IV): sequencing the most valuable type-strain genomes for metagenomic binning, comparative biology and taxonomic classification.</title>
        <authorList>
            <person name="Goeker M."/>
        </authorList>
    </citation>
    <scope>NUCLEOTIDE SEQUENCE [LARGE SCALE GENOMIC DNA]</scope>
    <source>
        <strain evidence="2 3">DSM 22008</strain>
    </source>
</reference>
<organism evidence="2 3">
    <name type="scientific">Litorimonas taeanensis</name>
    <dbReference type="NCBI Taxonomy" id="568099"/>
    <lineage>
        <taxon>Bacteria</taxon>
        <taxon>Pseudomonadati</taxon>
        <taxon>Pseudomonadota</taxon>
        <taxon>Alphaproteobacteria</taxon>
        <taxon>Maricaulales</taxon>
        <taxon>Robiginitomaculaceae</taxon>
    </lineage>
</organism>
<proteinExistence type="predicted"/>